<dbReference type="EMBL" id="QUNO01000020">
    <property type="protein sequence ID" value="REH33035.1"/>
    <property type="molecule type" value="Genomic_DNA"/>
</dbReference>
<dbReference type="PANTHER" id="PTHR43689">
    <property type="entry name" value="HYDROLASE"/>
    <property type="match status" value="1"/>
</dbReference>
<dbReference type="PANTHER" id="PTHR43689:SF8">
    <property type="entry name" value="ALPHA_BETA-HYDROLASES SUPERFAMILY PROTEIN"/>
    <property type="match status" value="1"/>
</dbReference>
<keyword evidence="2" id="KW-0378">Hydrolase</keyword>
<sequence length="242" mass="26173">MTRVYVHEWGQGPEVVLVHGAVLGGRECWRGQRPLAERWRLRAVDRPGHGRTPPARQDFEAESVQLADQLLDRPVHLVGYSYGGLVAMYAAARRPENVLTLTVVEPPATALAKGNPVVDEWAAAIRRLMAPADPDLPTLLRDFLALVGAQVEVADPVHPTLLQGTRQLVGARPPDEAHPPLDALRDLPMLAITGAHLEPYEAICDVIASRAGAERAQCPGAGHLVPDTGAPFNALLEKFFTA</sequence>
<dbReference type="OrthoDB" id="63519at2"/>
<dbReference type="Proteomes" id="UP000256269">
    <property type="component" value="Unassembled WGS sequence"/>
</dbReference>
<protein>
    <submittedName>
        <fullName evidence="2">Alpha/beta hydrolase family protein</fullName>
    </submittedName>
</protein>
<evidence type="ECO:0000259" key="1">
    <source>
        <dbReference type="Pfam" id="PF12697"/>
    </source>
</evidence>
<dbReference type="Pfam" id="PF12697">
    <property type="entry name" value="Abhydrolase_6"/>
    <property type="match status" value="1"/>
</dbReference>
<proteinExistence type="predicted"/>
<dbReference type="GO" id="GO:0016787">
    <property type="term" value="F:hydrolase activity"/>
    <property type="evidence" value="ECO:0007669"/>
    <property type="project" value="UniProtKB-KW"/>
</dbReference>
<keyword evidence="3" id="KW-1185">Reference proteome</keyword>
<feature type="domain" description="AB hydrolase-1" evidence="1">
    <location>
        <begin position="15"/>
        <end position="229"/>
    </location>
</feature>
<gene>
    <name evidence="2" type="ORF">BCF44_120107</name>
</gene>
<comment type="caution">
    <text evidence="2">The sequence shown here is derived from an EMBL/GenBank/DDBJ whole genome shotgun (WGS) entry which is preliminary data.</text>
</comment>
<dbReference type="SUPFAM" id="SSF53474">
    <property type="entry name" value="alpha/beta-Hydrolases"/>
    <property type="match status" value="1"/>
</dbReference>
<evidence type="ECO:0000313" key="2">
    <source>
        <dbReference type="EMBL" id="REH33035.1"/>
    </source>
</evidence>
<dbReference type="InterPro" id="IPR000073">
    <property type="entry name" value="AB_hydrolase_1"/>
</dbReference>
<dbReference type="Gene3D" id="3.40.50.1820">
    <property type="entry name" value="alpha/beta hydrolase"/>
    <property type="match status" value="1"/>
</dbReference>
<name>A0A3E0GZQ4_9PSEU</name>
<dbReference type="AlphaFoldDB" id="A0A3E0GZQ4"/>
<accession>A0A3E0GZQ4</accession>
<reference evidence="2 3" key="1">
    <citation type="submission" date="2018-08" db="EMBL/GenBank/DDBJ databases">
        <title>Genomic Encyclopedia of Archaeal and Bacterial Type Strains, Phase II (KMG-II): from individual species to whole genera.</title>
        <authorList>
            <person name="Goeker M."/>
        </authorList>
    </citation>
    <scope>NUCLEOTIDE SEQUENCE [LARGE SCALE GENOMIC DNA]</scope>
    <source>
        <strain evidence="2 3">DSM 45791</strain>
    </source>
</reference>
<organism evidence="2 3">
    <name type="scientific">Kutzneria buriramensis</name>
    <dbReference type="NCBI Taxonomy" id="1045776"/>
    <lineage>
        <taxon>Bacteria</taxon>
        <taxon>Bacillati</taxon>
        <taxon>Actinomycetota</taxon>
        <taxon>Actinomycetes</taxon>
        <taxon>Pseudonocardiales</taxon>
        <taxon>Pseudonocardiaceae</taxon>
        <taxon>Kutzneria</taxon>
    </lineage>
</organism>
<evidence type="ECO:0000313" key="3">
    <source>
        <dbReference type="Proteomes" id="UP000256269"/>
    </source>
</evidence>
<dbReference type="InterPro" id="IPR029058">
    <property type="entry name" value="AB_hydrolase_fold"/>
</dbReference>